<dbReference type="InterPro" id="IPR032871">
    <property type="entry name" value="AHH_dom_containing"/>
</dbReference>
<keyword evidence="2" id="KW-1185">Reference proteome</keyword>
<dbReference type="EMBL" id="JBHSCX010000020">
    <property type="protein sequence ID" value="MFC4363417.1"/>
    <property type="molecule type" value="Genomic_DNA"/>
</dbReference>
<protein>
    <submittedName>
        <fullName evidence="1">AHH domain-containing protein</fullName>
    </submittedName>
</protein>
<organism evidence="1 2">
    <name type="scientific">Simiduia curdlanivorans</name>
    <dbReference type="NCBI Taxonomy" id="1492769"/>
    <lineage>
        <taxon>Bacteria</taxon>
        <taxon>Pseudomonadati</taxon>
        <taxon>Pseudomonadota</taxon>
        <taxon>Gammaproteobacteria</taxon>
        <taxon>Cellvibrionales</taxon>
        <taxon>Cellvibrionaceae</taxon>
        <taxon>Simiduia</taxon>
    </lineage>
</organism>
<sequence>MPKPISSQKYVFKDPVSRKIDWFASLDKPTLSDLRAVETIAQIECGLDTYRCSVEKMSQIELEAEAHQSKRLAEFMEITSDPRPHPKCHAHAIVSGHHKLAVTQRAVLAWLKVRIDDPVNGCWLPRNTAAKSEMPSSLKNAVPHSRIHRYNYYFWLDRVISFELTTTPDSLMKALKMIELRLQAGKPPSYVMNKKGVGLPL</sequence>
<comment type="caution">
    <text evidence="1">The sequence shown here is derived from an EMBL/GenBank/DDBJ whole genome shotgun (WGS) entry which is preliminary data.</text>
</comment>
<evidence type="ECO:0000313" key="2">
    <source>
        <dbReference type="Proteomes" id="UP001595840"/>
    </source>
</evidence>
<accession>A0ABV8V9P3</accession>
<name>A0ABV8V9P3_9GAMM</name>
<dbReference type="RefSeq" id="WP_290261198.1">
    <property type="nucleotide sequence ID" value="NZ_JAUFQG010000004.1"/>
</dbReference>
<proteinExistence type="predicted"/>
<gene>
    <name evidence="1" type="ORF">ACFOX3_13965</name>
</gene>
<dbReference type="Proteomes" id="UP001595840">
    <property type="component" value="Unassembled WGS sequence"/>
</dbReference>
<evidence type="ECO:0000313" key="1">
    <source>
        <dbReference type="EMBL" id="MFC4363417.1"/>
    </source>
</evidence>
<reference evidence="2" key="1">
    <citation type="journal article" date="2019" name="Int. J. Syst. Evol. Microbiol.">
        <title>The Global Catalogue of Microorganisms (GCM) 10K type strain sequencing project: providing services to taxonomists for standard genome sequencing and annotation.</title>
        <authorList>
            <consortium name="The Broad Institute Genomics Platform"/>
            <consortium name="The Broad Institute Genome Sequencing Center for Infectious Disease"/>
            <person name="Wu L."/>
            <person name="Ma J."/>
        </authorList>
    </citation>
    <scope>NUCLEOTIDE SEQUENCE [LARGE SCALE GENOMIC DNA]</scope>
    <source>
        <strain evidence="2">CECT 8570</strain>
    </source>
</reference>
<dbReference type="Pfam" id="PF14412">
    <property type="entry name" value="AHH"/>
    <property type="match status" value="1"/>
</dbReference>